<keyword evidence="1" id="KW-1133">Transmembrane helix</keyword>
<accession>A0ABC8SCY3</accession>
<sequence>MESPPKSTSRSALEYDHEDENRVDITVIKATKKITEDVNAEKFEDIQKCEYADIVLLDCFVLALFYAIGVFMEVKHTKHKEHVIGDATVEVGTWIFSGLAYTLIAFTKTSYIPVYIMFHGQQSKVKPCMLIG</sequence>
<proteinExistence type="predicted"/>
<keyword evidence="3" id="KW-1185">Reference proteome</keyword>
<dbReference type="EMBL" id="CAUOFW020002580">
    <property type="protein sequence ID" value="CAK9154793.1"/>
    <property type="molecule type" value="Genomic_DNA"/>
</dbReference>
<evidence type="ECO:0000313" key="3">
    <source>
        <dbReference type="Proteomes" id="UP001642360"/>
    </source>
</evidence>
<keyword evidence="1" id="KW-0472">Membrane</keyword>
<reference evidence="2 3" key="1">
    <citation type="submission" date="2024-02" db="EMBL/GenBank/DDBJ databases">
        <authorList>
            <person name="Vignale AGUSTIN F."/>
            <person name="Sosa J E."/>
            <person name="Modenutti C."/>
        </authorList>
    </citation>
    <scope>NUCLEOTIDE SEQUENCE [LARGE SCALE GENOMIC DNA]</scope>
</reference>
<feature type="transmembrane region" description="Helical" evidence="1">
    <location>
        <begin position="51"/>
        <end position="71"/>
    </location>
</feature>
<gene>
    <name evidence="2" type="ORF">ILEXP_LOCUS23147</name>
</gene>
<evidence type="ECO:0000313" key="2">
    <source>
        <dbReference type="EMBL" id="CAK9154793.1"/>
    </source>
</evidence>
<keyword evidence="1" id="KW-0812">Transmembrane</keyword>
<name>A0ABC8SCY3_9AQUA</name>
<dbReference type="Proteomes" id="UP001642360">
    <property type="component" value="Unassembled WGS sequence"/>
</dbReference>
<organism evidence="2 3">
    <name type="scientific">Ilex paraguariensis</name>
    <name type="common">yerba mate</name>
    <dbReference type="NCBI Taxonomy" id="185542"/>
    <lineage>
        <taxon>Eukaryota</taxon>
        <taxon>Viridiplantae</taxon>
        <taxon>Streptophyta</taxon>
        <taxon>Embryophyta</taxon>
        <taxon>Tracheophyta</taxon>
        <taxon>Spermatophyta</taxon>
        <taxon>Magnoliopsida</taxon>
        <taxon>eudicotyledons</taxon>
        <taxon>Gunneridae</taxon>
        <taxon>Pentapetalae</taxon>
        <taxon>asterids</taxon>
        <taxon>campanulids</taxon>
        <taxon>Aquifoliales</taxon>
        <taxon>Aquifoliaceae</taxon>
        <taxon>Ilex</taxon>
    </lineage>
</organism>
<protein>
    <submittedName>
        <fullName evidence="2">Uncharacterized protein</fullName>
    </submittedName>
</protein>
<comment type="caution">
    <text evidence="2">The sequence shown here is derived from an EMBL/GenBank/DDBJ whole genome shotgun (WGS) entry which is preliminary data.</text>
</comment>
<feature type="transmembrane region" description="Helical" evidence="1">
    <location>
        <begin position="91"/>
        <end position="116"/>
    </location>
</feature>
<dbReference type="AlphaFoldDB" id="A0ABC8SCY3"/>
<evidence type="ECO:0000256" key="1">
    <source>
        <dbReference type="SAM" id="Phobius"/>
    </source>
</evidence>